<keyword evidence="14" id="KW-1185">Reference proteome</keyword>
<reference evidence="13 14" key="1">
    <citation type="journal article" date="2019" name="Nat. Ecol. Evol.">
        <title>Megaphylogeny resolves global patterns of mushroom evolution.</title>
        <authorList>
            <person name="Varga T."/>
            <person name="Krizsan K."/>
            <person name="Foldi C."/>
            <person name="Dima B."/>
            <person name="Sanchez-Garcia M."/>
            <person name="Sanchez-Ramirez S."/>
            <person name="Szollosi G.J."/>
            <person name="Szarkandi J.G."/>
            <person name="Papp V."/>
            <person name="Albert L."/>
            <person name="Andreopoulos W."/>
            <person name="Angelini C."/>
            <person name="Antonin V."/>
            <person name="Barry K.W."/>
            <person name="Bougher N.L."/>
            <person name="Buchanan P."/>
            <person name="Buyck B."/>
            <person name="Bense V."/>
            <person name="Catcheside P."/>
            <person name="Chovatia M."/>
            <person name="Cooper J."/>
            <person name="Damon W."/>
            <person name="Desjardin D."/>
            <person name="Finy P."/>
            <person name="Geml J."/>
            <person name="Haridas S."/>
            <person name="Hughes K."/>
            <person name="Justo A."/>
            <person name="Karasinski D."/>
            <person name="Kautmanova I."/>
            <person name="Kiss B."/>
            <person name="Kocsube S."/>
            <person name="Kotiranta H."/>
            <person name="LaButti K.M."/>
            <person name="Lechner B.E."/>
            <person name="Liimatainen K."/>
            <person name="Lipzen A."/>
            <person name="Lukacs Z."/>
            <person name="Mihaltcheva S."/>
            <person name="Morgado L.N."/>
            <person name="Niskanen T."/>
            <person name="Noordeloos M.E."/>
            <person name="Ohm R.A."/>
            <person name="Ortiz-Santana B."/>
            <person name="Ovrebo C."/>
            <person name="Racz N."/>
            <person name="Riley R."/>
            <person name="Savchenko A."/>
            <person name="Shiryaev A."/>
            <person name="Soop K."/>
            <person name="Spirin V."/>
            <person name="Szebenyi C."/>
            <person name="Tomsovsky M."/>
            <person name="Tulloss R.E."/>
            <person name="Uehling J."/>
            <person name="Grigoriev I.V."/>
            <person name="Vagvolgyi C."/>
            <person name="Papp T."/>
            <person name="Martin F.M."/>
            <person name="Miettinen O."/>
            <person name="Hibbett D.S."/>
            <person name="Nagy L.G."/>
        </authorList>
    </citation>
    <scope>NUCLEOTIDE SEQUENCE [LARGE SCALE GENOMIC DNA]</scope>
    <source>
        <strain evidence="13 14">CBS 309.79</strain>
    </source>
</reference>
<evidence type="ECO:0000313" key="14">
    <source>
        <dbReference type="Proteomes" id="UP000305067"/>
    </source>
</evidence>
<evidence type="ECO:0000256" key="4">
    <source>
        <dbReference type="ARBA" id="ARBA00010617"/>
    </source>
</evidence>
<protein>
    <submittedName>
        <fullName evidence="13">Cytochrome P450</fullName>
    </submittedName>
</protein>
<keyword evidence="11" id="KW-0503">Monooxygenase</keyword>
<dbReference type="GO" id="GO:0020037">
    <property type="term" value="F:heme binding"/>
    <property type="evidence" value="ECO:0007669"/>
    <property type="project" value="InterPro"/>
</dbReference>
<evidence type="ECO:0000256" key="2">
    <source>
        <dbReference type="ARBA" id="ARBA00004370"/>
    </source>
</evidence>
<dbReference type="InterPro" id="IPR001128">
    <property type="entry name" value="Cyt_P450"/>
</dbReference>
<dbReference type="GO" id="GO:0016020">
    <property type="term" value="C:membrane"/>
    <property type="evidence" value="ECO:0007669"/>
    <property type="project" value="UniProtKB-SubCell"/>
</dbReference>
<accession>A0A5C3Q7F9</accession>
<dbReference type="OrthoDB" id="1470350at2759"/>
<dbReference type="Pfam" id="PF00067">
    <property type="entry name" value="p450"/>
    <property type="match status" value="1"/>
</dbReference>
<feature type="non-terminal residue" evidence="13">
    <location>
        <position position="1"/>
    </location>
</feature>
<keyword evidence="5" id="KW-0349">Heme</keyword>
<comment type="similarity">
    <text evidence="4">Belongs to the cytochrome P450 family.</text>
</comment>
<comment type="cofactor">
    <cofactor evidence="1">
        <name>heme</name>
        <dbReference type="ChEBI" id="CHEBI:30413"/>
    </cofactor>
</comment>
<dbReference type="Gene3D" id="1.10.630.10">
    <property type="entry name" value="Cytochrome P450"/>
    <property type="match status" value="1"/>
</dbReference>
<dbReference type="EMBL" id="ML178843">
    <property type="protein sequence ID" value="TFK97922.1"/>
    <property type="molecule type" value="Genomic_DNA"/>
</dbReference>
<keyword evidence="8" id="KW-1133">Transmembrane helix</keyword>
<sequence>RQLACNQKDRPPLDTHMLDALPLLNAVIKESCRLHAIFSTLARVAGEDDVIPLSFPVQTQSGALIYSITVRKGQSVGISICAYNRIRALWGEDAHEWSLDRWLNEGIRNDTVNIGVHANLTHFMQPHNTSSNPSRLIELQVLLFQLISRFEFAPSPEKYEVMRAVDALMVPVIRGKMEMGVNMPLRVTPVQVDASG</sequence>
<name>A0A5C3Q7F9_9AGAR</name>
<dbReference type="PANTHER" id="PTHR24305:SF166">
    <property type="entry name" value="CYTOCHROME P450 12A4, MITOCHONDRIAL-RELATED"/>
    <property type="match status" value="1"/>
</dbReference>
<organism evidence="13 14">
    <name type="scientific">Pterulicium gracile</name>
    <dbReference type="NCBI Taxonomy" id="1884261"/>
    <lineage>
        <taxon>Eukaryota</taxon>
        <taxon>Fungi</taxon>
        <taxon>Dikarya</taxon>
        <taxon>Basidiomycota</taxon>
        <taxon>Agaricomycotina</taxon>
        <taxon>Agaricomycetes</taxon>
        <taxon>Agaricomycetidae</taxon>
        <taxon>Agaricales</taxon>
        <taxon>Pleurotineae</taxon>
        <taxon>Pterulaceae</taxon>
        <taxon>Pterulicium</taxon>
    </lineage>
</organism>
<evidence type="ECO:0000256" key="8">
    <source>
        <dbReference type="ARBA" id="ARBA00022989"/>
    </source>
</evidence>
<evidence type="ECO:0000256" key="3">
    <source>
        <dbReference type="ARBA" id="ARBA00004721"/>
    </source>
</evidence>
<dbReference type="InterPro" id="IPR050121">
    <property type="entry name" value="Cytochrome_P450_monoxygenase"/>
</dbReference>
<evidence type="ECO:0000256" key="6">
    <source>
        <dbReference type="ARBA" id="ARBA00022692"/>
    </source>
</evidence>
<evidence type="ECO:0000256" key="7">
    <source>
        <dbReference type="ARBA" id="ARBA00022723"/>
    </source>
</evidence>
<comment type="subcellular location">
    <subcellularLocation>
        <location evidence="2">Membrane</location>
    </subcellularLocation>
</comment>
<evidence type="ECO:0000256" key="1">
    <source>
        <dbReference type="ARBA" id="ARBA00001971"/>
    </source>
</evidence>
<proteinExistence type="inferred from homology"/>
<dbReference type="SUPFAM" id="SSF48264">
    <property type="entry name" value="Cytochrome P450"/>
    <property type="match status" value="1"/>
</dbReference>
<dbReference type="AlphaFoldDB" id="A0A5C3Q7F9"/>
<keyword evidence="12" id="KW-0472">Membrane</keyword>
<dbReference type="GO" id="GO:0005506">
    <property type="term" value="F:iron ion binding"/>
    <property type="evidence" value="ECO:0007669"/>
    <property type="project" value="InterPro"/>
</dbReference>
<keyword evidence="9" id="KW-0560">Oxidoreductase</keyword>
<dbReference type="PANTHER" id="PTHR24305">
    <property type="entry name" value="CYTOCHROME P450"/>
    <property type="match status" value="1"/>
</dbReference>
<evidence type="ECO:0000256" key="5">
    <source>
        <dbReference type="ARBA" id="ARBA00022617"/>
    </source>
</evidence>
<dbReference type="GO" id="GO:0004497">
    <property type="term" value="F:monooxygenase activity"/>
    <property type="evidence" value="ECO:0007669"/>
    <property type="project" value="UniProtKB-KW"/>
</dbReference>
<dbReference type="InterPro" id="IPR036396">
    <property type="entry name" value="Cyt_P450_sf"/>
</dbReference>
<gene>
    <name evidence="13" type="ORF">BDV98DRAFT_513011</name>
</gene>
<evidence type="ECO:0000313" key="13">
    <source>
        <dbReference type="EMBL" id="TFK97922.1"/>
    </source>
</evidence>
<evidence type="ECO:0000256" key="12">
    <source>
        <dbReference type="ARBA" id="ARBA00023136"/>
    </source>
</evidence>
<dbReference type="Proteomes" id="UP000305067">
    <property type="component" value="Unassembled WGS sequence"/>
</dbReference>
<evidence type="ECO:0000256" key="9">
    <source>
        <dbReference type="ARBA" id="ARBA00023002"/>
    </source>
</evidence>
<keyword evidence="6" id="KW-0812">Transmembrane</keyword>
<keyword evidence="10" id="KW-0408">Iron</keyword>
<evidence type="ECO:0000256" key="10">
    <source>
        <dbReference type="ARBA" id="ARBA00023004"/>
    </source>
</evidence>
<evidence type="ECO:0000256" key="11">
    <source>
        <dbReference type="ARBA" id="ARBA00023033"/>
    </source>
</evidence>
<dbReference type="GO" id="GO:0016705">
    <property type="term" value="F:oxidoreductase activity, acting on paired donors, with incorporation or reduction of molecular oxygen"/>
    <property type="evidence" value="ECO:0007669"/>
    <property type="project" value="InterPro"/>
</dbReference>
<comment type="pathway">
    <text evidence="3">Secondary metabolite biosynthesis; terpenoid biosynthesis.</text>
</comment>
<dbReference type="STRING" id="1884261.A0A5C3Q7F9"/>
<keyword evidence="7" id="KW-0479">Metal-binding</keyword>